<gene>
    <name evidence="7" type="ORF">S06H3_13289</name>
</gene>
<comment type="caution">
    <text evidence="7">The sequence shown here is derived from an EMBL/GenBank/DDBJ whole genome shotgun (WGS) entry which is preliminary data.</text>
</comment>
<dbReference type="Pfam" id="PF04480">
    <property type="entry name" value="DUF559"/>
    <property type="match status" value="1"/>
</dbReference>
<keyword evidence="2" id="KW-0255">Endonuclease</keyword>
<dbReference type="AlphaFoldDB" id="X1MFU3"/>
<evidence type="ECO:0000256" key="3">
    <source>
        <dbReference type="ARBA" id="ARBA00022763"/>
    </source>
</evidence>
<evidence type="ECO:0000313" key="7">
    <source>
        <dbReference type="EMBL" id="GAI13555.1"/>
    </source>
</evidence>
<dbReference type="Gene3D" id="3.40.960.10">
    <property type="entry name" value="VSR Endonuclease"/>
    <property type="match status" value="1"/>
</dbReference>
<dbReference type="InterPro" id="IPR011335">
    <property type="entry name" value="Restrct_endonuc-II-like"/>
</dbReference>
<protein>
    <recommendedName>
        <fullName evidence="6">DUF559 domain-containing protein</fullName>
    </recommendedName>
</protein>
<dbReference type="EMBL" id="BARV01006485">
    <property type="protein sequence ID" value="GAI13555.1"/>
    <property type="molecule type" value="Genomic_DNA"/>
</dbReference>
<dbReference type="Pfam" id="PF03852">
    <property type="entry name" value="Vsr"/>
    <property type="match status" value="1"/>
</dbReference>
<dbReference type="GO" id="GO:0006298">
    <property type="term" value="P:mismatch repair"/>
    <property type="evidence" value="ECO:0007669"/>
    <property type="project" value="InterPro"/>
</dbReference>
<dbReference type="CDD" id="cd00221">
    <property type="entry name" value="Vsr"/>
    <property type="match status" value="1"/>
</dbReference>
<dbReference type="InterPro" id="IPR004603">
    <property type="entry name" value="DNA_mismatch_endonuc_vsr"/>
</dbReference>
<keyword evidence="3" id="KW-0227">DNA damage</keyword>
<evidence type="ECO:0000259" key="6">
    <source>
        <dbReference type="Pfam" id="PF04480"/>
    </source>
</evidence>
<feature type="domain" description="DUF559" evidence="6">
    <location>
        <begin position="91"/>
        <end position="132"/>
    </location>
</feature>
<dbReference type="NCBIfam" id="TIGR00632">
    <property type="entry name" value="vsr"/>
    <property type="match status" value="1"/>
</dbReference>
<name>X1MFU3_9ZZZZ</name>
<dbReference type="SUPFAM" id="SSF52980">
    <property type="entry name" value="Restriction endonuclease-like"/>
    <property type="match status" value="1"/>
</dbReference>
<dbReference type="GO" id="GO:0016787">
    <property type="term" value="F:hydrolase activity"/>
    <property type="evidence" value="ECO:0007669"/>
    <property type="project" value="UniProtKB-KW"/>
</dbReference>
<reference evidence="7" key="1">
    <citation type="journal article" date="2014" name="Front. Microbiol.">
        <title>High frequency of phylogenetically diverse reductive dehalogenase-homologous genes in deep subseafloor sedimentary metagenomes.</title>
        <authorList>
            <person name="Kawai M."/>
            <person name="Futagami T."/>
            <person name="Toyoda A."/>
            <person name="Takaki Y."/>
            <person name="Nishi S."/>
            <person name="Hori S."/>
            <person name="Arai W."/>
            <person name="Tsubouchi T."/>
            <person name="Morono Y."/>
            <person name="Uchiyama I."/>
            <person name="Ito T."/>
            <person name="Fujiyama A."/>
            <person name="Inagaki F."/>
            <person name="Takami H."/>
        </authorList>
    </citation>
    <scope>NUCLEOTIDE SEQUENCE</scope>
    <source>
        <strain evidence="7">Expedition CK06-06</strain>
    </source>
</reference>
<keyword evidence="5" id="KW-0234">DNA repair</keyword>
<evidence type="ECO:0000256" key="5">
    <source>
        <dbReference type="ARBA" id="ARBA00023204"/>
    </source>
</evidence>
<organism evidence="7">
    <name type="scientific">marine sediment metagenome</name>
    <dbReference type="NCBI Taxonomy" id="412755"/>
    <lineage>
        <taxon>unclassified sequences</taxon>
        <taxon>metagenomes</taxon>
        <taxon>ecological metagenomes</taxon>
    </lineage>
</organism>
<accession>X1MFU3</accession>
<dbReference type="InterPro" id="IPR007569">
    <property type="entry name" value="DUF559"/>
</dbReference>
<keyword evidence="4" id="KW-0378">Hydrolase</keyword>
<proteinExistence type="predicted"/>
<keyword evidence="1" id="KW-0540">Nuclease</keyword>
<evidence type="ECO:0000256" key="2">
    <source>
        <dbReference type="ARBA" id="ARBA00022759"/>
    </source>
</evidence>
<evidence type="ECO:0000256" key="1">
    <source>
        <dbReference type="ARBA" id="ARBA00022722"/>
    </source>
</evidence>
<sequence>MTDNLTPEQRKYCMSRVKGKNTSIEKLVRSRLHKLGYRFNKHVKVLPGNPDMVFPRKKVVVFIDGDFWHGYRFPLWKDEVSLFWQDKIGKTRARDQRNYRKLRNMGWRVIRIWQHEIKKDLDSCINKIISNISNDHIA</sequence>
<dbReference type="GO" id="GO:0004519">
    <property type="term" value="F:endonuclease activity"/>
    <property type="evidence" value="ECO:0007669"/>
    <property type="project" value="UniProtKB-KW"/>
</dbReference>
<evidence type="ECO:0000256" key="4">
    <source>
        <dbReference type="ARBA" id="ARBA00022801"/>
    </source>
</evidence>